<evidence type="ECO:0000256" key="1">
    <source>
        <dbReference type="ARBA" id="ARBA00001933"/>
    </source>
</evidence>
<dbReference type="PANTHER" id="PTHR11999">
    <property type="entry name" value="GROUP II PYRIDOXAL-5-PHOSPHATE DECARBOXYLASE"/>
    <property type="match status" value="1"/>
</dbReference>
<organism evidence="8 9">
    <name type="scientific">Candidatus Entotheonella gemina</name>
    <dbReference type="NCBI Taxonomy" id="1429439"/>
    <lineage>
        <taxon>Bacteria</taxon>
        <taxon>Pseudomonadati</taxon>
        <taxon>Nitrospinota/Tectimicrobiota group</taxon>
        <taxon>Candidatus Tectimicrobiota</taxon>
        <taxon>Candidatus Entotheonellia</taxon>
        <taxon>Candidatus Entotheonellales</taxon>
        <taxon>Candidatus Entotheonellaceae</taxon>
        <taxon>Candidatus Entotheonella</taxon>
    </lineage>
</organism>
<evidence type="ECO:0000313" key="8">
    <source>
        <dbReference type="EMBL" id="ETX05158.1"/>
    </source>
</evidence>
<dbReference type="GO" id="GO:0030170">
    <property type="term" value="F:pyridoxal phosphate binding"/>
    <property type="evidence" value="ECO:0007669"/>
    <property type="project" value="InterPro"/>
</dbReference>
<dbReference type="InterPro" id="IPR010977">
    <property type="entry name" value="Aromatic_deC"/>
</dbReference>
<keyword evidence="3" id="KW-0210">Decarboxylase</keyword>
<sequence>MITDEFSDPARRPVFPPAQTWDAMEMAFGGSLPHHGMPPDELLTLVEDKLLPAAGNPNHPGLMAYVLTASQPFAALMEALVAAIKLRPTTWKNQPASCHIETTVVRWLGEMVGFSDDAAGYLTTGGSWANMVAMAVARVRKAGWDVRAEGLHGHPPLAAYVSTEAHSCIDRSAELLGIGANSLRKVPVDAHFRIRIDVLDNMIRADLNAGYKPFCLIGHAGTVNTGAIDPLDTLADLATQYEMWFHVDGAYGAFAALAPQTRPLFAGLERADSLTIDPHKWLNTPFEAGCILTKRWDDLGDTFSLIPPYLRAAMGEEHNQYEYGFELSRTDRALKVWLALNQHGVDCYRDLVANHLSLAQYLAELVRQADDFELVSTPVLSICCFRFVPPELTPGDEAVETYLNELNHDIEMSLMQDGRALVSGTELNHKRVLRACIASHPTTQAHVEQALTLLQAHGRELHRKKGGPR</sequence>
<dbReference type="InterPro" id="IPR015424">
    <property type="entry name" value="PyrdxlP-dep_Trfase"/>
</dbReference>
<evidence type="ECO:0000313" key="9">
    <source>
        <dbReference type="Proteomes" id="UP000019140"/>
    </source>
</evidence>
<dbReference type="GO" id="GO:0006520">
    <property type="term" value="P:amino acid metabolic process"/>
    <property type="evidence" value="ECO:0007669"/>
    <property type="project" value="InterPro"/>
</dbReference>
<dbReference type="Proteomes" id="UP000019140">
    <property type="component" value="Unassembled WGS sequence"/>
</dbReference>
<dbReference type="PRINTS" id="PR00800">
    <property type="entry name" value="YHDCRBOXLASE"/>
</dbReference>
<dbReference type="PANTHER" id="PTHR11999:SF70">
    <property type="entry name" value="MIP05841P"/>
    <property type="match status" value="1"/>
</dbReference>
<comment type="cofactor">
    <cofactor evidence="1 6 7">
        <name>pyridoxal 5'-phosphate</name>
        <dbReference type="ChEBI" id="CHEBI:597326"/>
    </cofactor>
</comment>
<dbReference type="Gene3D" id="3.90.1150.10">
    <property type="entry name" value="Aspartate Aminotransferase, domain 1"/>
    <property type="match status" value="1"/>
</dbReference>
<dbReference type="InterPro" id="IPR015422">
    <property type="entry name" value="PyrdxlP-dep_Trfase_small"/>
</dbReference>
<keyword evidence="4 6" id="KW-0663">Pyridoxal phosphate</keyword>
<keyword evidence="9" id="KW-1185">Reference proteome</keyword>
<comment type="similarity">
    <text evidence="2 7">Belongs to the group II decarboxylase family.</text>
</comment>
<dbReference type="PATRIC" id="fig|1429439.4.peg.4183"/>
<evidence type="ECO:0000256" key="7">
    <source>
        <dbReference type="RuleBase" id="RU000382"/>
    </source>
</evidence>
<accession>W4M4P2</accession>
<dbReference type="EMBL" id="AZHX01001029">
    <property type="protein sequence ID" value="ETX05158.1"/>
    <property type="molecule type" value="Genomic_DNA"/>
</dbReference>
<dbReference type="AlphaFoldDB" id="W4M4P2"/>
<dbReference type="InterPro" id="IPR002129">
    <property type="entry name" value="PyrdxlP-dep_de-COase"/>
</dbReference>
<dbReference type="InterPro" id="IPR021115">
    <property type="entry name" value="Pyridoxal-P_BS"/>
</dbReference>
<dbReference type="Pfam" id="PF00282">
    <property type="entry name" value="Pyridoxal_deC"/>
    <property type="match status" value="1"/>
</dbReference>
<reference evidence="8 9" key="1">
    <citation type="journal article" date="2014" name="Nature">
        <title>An environmental bacterial taxon with a large and distinct metabolic repertoire.</title>
        <authorList>
            <person name="Wilson M.C."/>
            <person name="Mori T."/>
            <person name="Ruckert C."/>
            <person name="Uria A.R."/>
            <person name="Helf M.J."/>
            <person name="Takada K."/>
            <person name="Gernert C."/>
            <person name="Steffens U.A."/>
            <person name="Heycke N."/>
            <person name="Schmitt S."/>
            <person name="Rinke C."/>
            <person name="Helfrich E.J."/>
            <person name="Brachmann A.O."/>
            <person name="Gurgui C."/>
            <person name="Wakimoto T."/>
            <person name="Kracht M."/>
            <person name="Crusemann M."/>
            <person name="Hentschel U."/>
            <person name="Abe I."/>
            <person name="Matsunaga S."/>
            <person name="Kalinowski J."/>
            <person name="Takeyama H."/>
            <person name="Piel J."/>
        </authorList>
    </citation>
    <scope>NUCLEOTIDE SEQUENCE [LARGE SCALE GENOMIC DNA]</scope>
    <source>
        <strain evidence="9">TSY2</strain>
    </source>
</reference>
<dbReference type="InterPro" id="IPR015421">
    <property type="entry name" value="PyrdxlP-dep_Trfase_major"/>
</dbReference>
<evidence type="ECO:0000256" key="2">
    <source>
        <dbReference type="ARBA" id="ARBA00009533"/>
    </source>
</evidence>
<evidence type="ECO:0000256" key="3">
    <source>
        <dbReference type="ARBA" id="ARBA00022793"/>
    </source>
</evidence>
<feature type="modified residue" description="N6-(pyridoxal phosphate)lysine" evidence="6">
    <location>
        <position position="280"/>
    </location>
</feature>
<comment type="caution">
    <text evidence="8">The sequence shown here is derived from an EMBL/GenBank/DDBJ whole genome shotgun (WGS) entry which is preliminary data.</text>
</comment>
<dbReference type="HOGENOM" id="CLU_011856_0_4_7"/>
<dbReference type="GO" id="GO:0019752">
    <property type="term" value="P:carboxylic acid metabolic process"/>
    <property type="evidence" value="ECO:0007669"/>
    <property type="project" value="InterPro"/>
</dbReference>
<evidence type="ECO:0000256" key="5">
    <source>
        <dbReference type="ARBA" id="ARBA00023239"/>
    </source>
</evidence>
<protein>
    <recommendedName>
        <fullName evidence="10">Pyridoxal-dependent decarboxylase</fullName>
    </recommendedName>
</protein>
<proteinExistence type="inferred from homology"/>
<evidence type="ECO:0000256" key="4">
    <source>
        <dbReference type="ARBA" id="ARBA00022898"/>
    </source>
</evidence>
<dbReference type="SUPFAM" id="SSF53383">
    <property type="entry name" value="PLP-dependent transferases"/>
    <property type="match status" value="1"/>
</dbReference>
<name>W4M4P2_9BACT</name>
<dbReference type="GO" id="GO:0016831">
    <property type="term" value="F:carboxy-lyase activity"/>
    <property type="evidence" value="ECO:0007669"/>
    <property type="project" value="UniProtKB-KW"/>
</dbReference>
<keyword evidence="5 7" id="KW-0456">Lyase</keyword>
<evidence type="ECO:0008006" key="10">
    <source>
        <dbReference type="Google" id="ProtNLM"/>
    </source>
</evidence>
<dbReference type="Gene3D" id="3.40.640.10">
    <property type="entry name" value="Type I PLP-dependent aspartate aminotransferase-like (Major domain)"/>
    <property type="match status" value="1"/>
</dbReference>
<evidence type="ECO:0000256" key="6">
    <source>
        <dbReference type="PIRSR" id="PIRSR602129-50"/>
    </source>
</evidence>
<gene>
    <name evidence="8" type="ORF">ETSY2_24650</name>
</gene>
<dbReference type="PROSITE" id="PS00392">
    <property type="entry name" value="DDC_GAD_HDC_YDC"/>
    <property type="match status" value="1"/>
</dbReference>